<name>A0A917A6Y3_9STRE</name>
<dbReference type="AlphaFoldDB" id="A0A917A6Y3"/>
<proteinExistence type="predicted"/>
<protein>
    <recommendedName>
        <fullName evidence="3">NgoBV family restriction endonuclease</fullName>
    </recommendedName>
</protein>
<dbReference type="Proteomes" id="UP000660801">
    <property type="component" value="Unassembled WGS sequence"/>
</dbReference>
<accession>A0A917A6Y3</accession>
<dbReference type="EMBL" id="BMJN01000005">
    <property type="protein sequence ID" value="GGE27276.1"/>
    <property type="molecule type" value="Genomic_DNA"/>
</dbReference>
<organism evidence="1 2">
    <name type="scientific">Streptococcus himalayensis</name>
    <dbReference type="NCBI Taxonomy" id="1888195"/>
    <lineage>
        <taxon>Bacteria</taxon>
        <taxon>Bacillati</taxon>
        <taxon>Bacillota</taxon>
        <taxon>Bacilli</taxon>
        <taxon>Lactobacillales</taxon>
        <taxon>Streptococcaceae</taxon>
        <taxon>Streptococcus</taxon>
    </lineage>
</organism>
<dbReference type="InterPro" id="IPR019064">
    <property type="entry name" value="Restrct_endonuc_II_NlaIV"/>
</dbReference>
<evidence type="ECO:0000313" key="1">
    <source>
        <dbReference type="EMBL" id="GGE27276.1"/>
    </source>
</evidence>
<reference evidence="1" key="1">
    <citation type="journal article" date="2014" name="Int. J. Syst. Evol. Microbiol.">
        <title>Complete genome sequence of Corynebacterium casei LMG S-19264T (=DSM 44701T), isolated from a smear-ripened cheese.</title>
        <authorList>
            <consortium name="US DOE Joint Genome Institute (JGI-PGF)"/>
            <person name="Walter F."/>
            <person name="Albersmeier A."/>
            <person name="Kalinowski J."/>
            <person name="Ruckert C."/>
        </authorList>
    </citation>
    <scope>NUCLEOTIDE SEQUENCE</scope>
    <source>
        <strain evidence="1">CGMCC 1.15533</strain>
    </source>
</reference>
<comment type="caution">
    <text evidence="1">The sequence shown here is derived from an EMBL/GenBank/DDBJ whole genome shotgun (WGS) entry which is preliminary data.</text>
</comment>
<keyword evidence="2" id="KW-1185">Reference proteome</keyword>
<sequence length="226" mass="26020">MKGTPMKNIHTIEELFSLTHEKLVGQSGAISINFANRTHVYSGNDVIGNCLQEWLPSWFSFLGVDIQAGEHTQEFPDFVANFDGISYDVEVKAWNVNNAPAFDLANFFSFLDTTYNEPGKLNAHYFILGYRPATDGFSQGFQLEKVYLKHIWEITNPSRNYSIGLQVKRGIPYAMRPCNFYRNEDKHFSDIFEFVSAVTDAFKEFELAADLPFTPEEWYDRVMSYL</sequence>
<evidence type="ECO:0008006" key="3">
    <source>
        <dbReference type="Google" id="ProtNLM"/>
    </source>
</evidence>
<dbReference type="GO" id="GO:0009036">
    <property type="term" value="F:type II site-specific deoxyribonuclease activity"/>
    <property type="evidence" value="ECO:0007669"/>
    <property type="project" value="InterPro"/>
</dbReference>
<dbReference type="Pfam" id="PF09564">
    <property type="entry name" value="RE_NgoBV"/>
    <property type="match status" value="1"/>
</dbReference>
<evidence type="ECO:0000313" key="2">
    <source>
        <dbReference type="Proteomes" id="UP000660801"/>
    </source>
</evidence>
<reference evidence="1" key="2">
    <citation type="submission" date="2020-09" db="EMBL/GenBank/DDBJ databases">
        <authorList>
            <person name="Sun Q."/>
            <person name="Zhou Y."/>
        </authorList>
    </citation>
    <scope>NUCLEOTIDE SEQUENCE</scope>
    <source>
        <strain evidence="1">CGMCC 1.15533</strain>
    </source>
</reference>
<gene>
    <name evidence="1" type="ORF">GCM10011510_05530</name>
</gene>